<proteinExistence type="predicted"/>
<organism evidence="5 6">
    <name type="scientific">Frankia alni (strain DSM 45986 / CECT 9034 / ACN14a)</name>
    <dbReference type="NCBI Taxonomy" id="326424"/>
    <lineage>
        <taxon>Bacteria</taxon>
        <taxon>Bacillati</taxon>
        <taxon>Actinomycetota</taxon>
        <taxon>Actinomycetes</taxon>
        <taxon>Frankiales</taxon>
        <taxon>Frankiaceae</taxon>
        <taxon>Frankia</taxon>
    </lineage>
</organism>
<dbReference type="EMBL" id="CT573213">
    <property type="protein sequence ID" value="CAJ58796.1"/>
    <property type="molecule type" value="Genomic_DNA"/>
</dbReference>
<dbReference type="InterPro" id="IPR023187">
    <property type="entry name" value="Tscrpt_reg_MarR-type_CS"/>
</dbReference>
<dbReference type="eggNOG" id="COG1846">
    <property type="taxonomic scope" value="Bacteria"/>
</dbReference>
<dbReference type="GO" id="GO:0003700">
    <property type="term" value="F:DNA-binding transcription factor activity"/>
    <property type="evidence" value="ECO:0007669"/>
    <property type="project" value="InterPro"/>
</dbReference>
<dbReference type="InterPro" id="IPR036390">
    <property type="entry name" value="WH_DNA-bd_sf"/>
</dbReference>
<dbReference type="Gene3D" id="1.10.10.10">
    <property type="entry name" value="Winged helix-like DNA-binding domain superfamily/Winged helix DNA-binding domain"/>
    <property type="match status" value="1"/>
</dbReference>
<evidence type="ECO:0000313" key="5">
    <source>
        <dbReference type="EMBL" id="CAJ58796.1"/>
    </source>
</evidence>
<dbReference type="SMART" id="SM00347">
    <property type="entry name" value="HTH_MARR"/>
    <property type="match status" value="1"/>
</dbReference>
<dbReference type="GO" id="GO:0003677">
    <property type="term" value="F:DNA binding"/>
    <property type="evidence" value="ECO:0007669"/>
    <property type="project" value="UniProtKB-KW"/>
</dbReference>
<dbReference type="AlphaFoldDB" id="Q0RUE5"/>
<keyword evidence="1" id="KW-0805">Transcription regulation</keyword>
<sequence length="204" mass="22298">MRGGGTWWHGSVSSVIASGCRTPCRAGVGCRRGAAGPFSSSWRRIPRNHPFFGPPDEYRQKMETETASDAELASALRLSVMRLSRRMRQERSSQLTPTQTSALASLERHGPMTLGEIAAHERVQPPSMTRVIAHLAVAGLVERRPHPTDGRQVIAEVTAKGRSLLSDDRRRRDEWLTDRLAALSAEEIAALTRAAPILDALAGS</sequence>
<keyword evidence="2" id="KW-0238">DNA-binding</keyword>
<dbReference type="Pfam" id="PF01047">
    <property type="entry name" value="MarR"/>
    <property type="match status" value="1"/>
</dbReference>
<keyword evidence="6" id="KW-1185">Reference proteome</keyword>
<evidence type="ECO:0000259" key="4">
    <source>
        <dbReference type="PROSITE" id="PS50995"/>
    </source>
</evidence>
<gene>
    <name evidence="5" type="ordered locus">FRAAL0115</name>
</gene>
<dbReference type="InterPro" id="IPR036388">
    <property type="entry name" value="WH-like_DNA-bd_sf"/>
</dbReference>
<feature type="domain" description="HTH marR-type" evidence="4">
    <location>
        <begin position="69"/>
        <end position="200"/>
    </location>
</feature>
<protein>
    <submittedName>
        <fullName evidence="5">MarR-family transcriptional regulator</fullName>
    </submittedName>
</protein>
<dbReference type="PROSITE" id="PS01117">
    <property type="entry name" value="HTH_MARR_1"/>
    <property type="match status" value="1"/>
</dbReference>
<evidence type="ECO:0000256" key="3">
    <source>
        <dbReference type="ARBA" id="ARBA00023163"/>
    </source>
</evidence>
<dbReference type="SUPFAM" id="SSF46785">
    <property type="entry name" value="Winged helix' DNA-binding domain"/>
    <property type="match status" value="1"/>
</dbReference>
<accession>Q0RUE5</accession>
<keyword evidence="3" id="KW-0804">Transcription</keyword>
<dbReference type="PROSITE" id="PS50995">
    <property type="entry name" value="HTH_MARR_2"/>
    <property type="match status" value="1"/>
</dbReference>
<evidence type="ECO:0000256" key="2">
    <source>
        <dbReference type="ARBA" id="ARBA00023125"/>
    </source>
</evidence>
<dbReference type="KEGG" id="fal:FRAAL0115"/>
<dbReference type="Proteomes" id="UP000000657">
    <property type="component" value="Chromosome"/>
</dbReference>
<dbReference type="PANTHER" id="PTHR39515:SF2">
    <property type="entry name" value="HTH-TYPE TRANSCRIPTIONAL REGULATOR RV0880"/>
    <property type="match status" value="1"/>
</dbReference>
<dbReference type="HOGENOM" id="CLU_083287_15_1_11"/>
<name>Q0RUE5_FRAAA</name>
<reference evidence="5 6" key="1">
    <citation type="journal article" date="2007" name="Genome Res.">
        <title>Genome characteristics of facultatively symbiotic Frankia sp. strains reflect host range and host plant biogeography.</title>
        <authorList>
            <person name="Normand P."/>
            <person name="Lapierre P."/>
            <person name="Tisa L.S."/>
            <person name="Gogarten J.P."/>
            <person name="Alloisio N."/>
            <person name="Bagnarol E."/>
            <person name="Bassi C.A."/>
            <person name="Berry A.M."/>
            <person name="Bickhart D.M."/>
            <person name="Choisne N."/>
            <person name="Couloux A."/>
            <person name="Cournoyer B."/>
            <person name="Cruveiller S."/>
            <person name="Daubin V."/>
            <person name="Demange N."/>
            <person name="Francino M.P."/>
            <person name="Goltsman E."/>
            <person name="Huang Y."/>
            <person name="Kopp O.R."/>
            <person name="Labarre L."/>
            <person name="Lapidus A."/>
            <person name="Lavire C."/>
            <person name="Marechal J."/>
            <person name="Martinez M."/>
            <person name="Mastronunzio J.E."/>
            <person name="Mullin B.C."/>
            <person name="Niemann J."/>
            <person name="Pujic P."/>
            <person name="Rawnsley T."/>
            <person name="Rouy Z."/>
            <person name="Schenowitz C."/>
            <person name="Sellstedt A."/>
            <person name="Tavares F."/>
            <person name="Tomkins J.P."/>
            <person name="Vallenet D."/>
            <person name="Valverde C."/>
            <person name="Wall L.G."/>
            <person name="Wang Y."/>
            <person name="Medigue C."/>
            <person name="Benson D.R."/>
        </authorList>
    </citation>
    <scope>NUCLEOTIDE SEQUENCE [LARGE SCALE GENOMIC DNA]</scope>
    <source>
        <strain evidence="6">DSM 45986 / CECT 9034 / ACN14a</strain>
    </source>
</reference>
<dbReference type="InterPro" id="IPR000835">
    <property type="entry name" value="HTH_MarR-typ"/>
</dbReference>
<evidence type="ECO:0000256" key="1">
    <source>
        <dbReference type="ARBA" id="ARBA00023015"/>
    </source>
</evidence>
<evidence type="ECO:0000313" key="6">
    <source>
        <dbReference type="Proteomes" id="UP000000657"/>
    </source>
</evidence>
<dbReference type="PROSITE" id="PS51257">
    <property type="entry name" value="PROKAR_LIPOPROTEIN"/>
    <property type="match status" value="1"/>
</dbReference>
<dbReference type="PANTHER" id="PTHR39515">
    <property type="entry name" value="CONSERVED PROTEIN"/>
    <property type="match status" value="1"/>
</dbReference>
<dbReference type="InterPro" id="IPR052526">
    <property type="entry name" value="HTH-type_Bedaq_tolerance"/>
</dbReference>